<sequence length="291" mass="30906">MTDEQLPVRADALGKKYPRGWALRECALEVPAGRVVALVGPNGAGKSTFMGLVTGLLRPTTGRIEVFGDTPNGRGMHPAVSYLTQQKPLYPQITVAETLRFGRNSNPGWDQAYAEELVARASVPLTAKVGTLSGGQRTRVALAVALGKRPRMLMLDEPLADLDPLAREVVLRTLLTECRDQGITVLLSSHVLAELEGVCDHLVLLSEGRIQLAGDVTALLDGHVLLVGPLGVPCPAPPASVVDVQTVDGAQVVHAVAHPMPPQHGWRSLRPRLGQLTLAYMRSGGSAEVAA</sequence>
<dbReference type="InterPro" id="IPR051782">
    <property type="entry name" value="ABC_Transporter_VariousFunc"/>
</dbReference>
<dbReference type="OrthoDB" id="9804819at2"/>
<feature type="domain" description="ABC transporter" evidence="4">
    <location>
        <begin position="8"/>
        <end position="232"/>
    </location>
</feature>
<evidence type="ECO:0000259" key="4">
    <source>
        <dbReference type="PROSITE" id="PS50893"/>
    </source>
</evidence>
<dbReference type="PROSITE" id="PS00211">
    <property type="entry name" value="ABC_TRANSPORTER_1"/>
    <property type="match status" value="1"/>
</dbReference>
<accession>A0A2T0T1L0</accession>
<dbReference type="SUPFAM" id="SSF52540">
    <property type="entry name" value="P-loop containing nucleoside triphosphate hydrolases"/>
    <property type="match status" value="1"/>
</dbReference>
<evidence type="ECO:0000256" key="3">
    <source>
        <dbReference type="ARBA" id="ARBA00022840"/>
    </source>
</evidence>
<dbReference type="PANTHER" id="PTHR42939">
    <property type="entry name" value="ABC TRANSPORTER ATP-BINDING PROTEIN ALBC-RELATED"/>
    <property type="match status" value="1"/>
</dbReference>
<dbReference type="PROSITE" id="PS50893">
    <property type="entry name" value="ABC_TRANSPORTER_2"/>
    <property type="match status" value="1"/>
</dbReference>
<reference evidence="5 6" key="1">
    <citation type="submission" date="2018-03" db="EMBL/GenBank/DDBJ databases">
        <title>Genomic Encyclopedia of Archaeal and Bacterial Type Strains, Phase II (KMG-II): from individual species to whole genera.</title>
        <authorList>
            <person name="Goeker M."/>
        </authorList>
    </citation>
    <scope>NUCLEOTIDE SEQUENCE [LARGE SCALE GENOMIC DNA]</scope>
    <source>
        <strain evidence="5 6">DSM 44720</strain>
    </source>
</reference>
<dbReference type="PANTHER" id="PTHR42939:SF1">
    <property type="entry name" value="ABC TRANSPORTER ATP-BINDING PROTEIN ALBC-RELATED"/>
    <property type="match status" value="1"/>
</dbReference>
<dbReference type="AlphaFoldDB" id="A0A2T0T1L0"/>
<dbReference type="SMART" id="SM00382">
    <property type="entry name" value="AAA"/>
    <property type="match status" value="1"/>
</dbReference>
<evidence type="ECO:0000256" key="1">
    <source>
        <dbReference type="ARBA" id="ARBA00022448"/>
    </source>
</evidence>
<evidence type="ECO:0000313" key="5">
    <source>
        <dbReference type="EMBL" id="PRY39529.1"/>
    </source>
</evidence>
<gene>
    <name evidence="5" type="ORF">CLV43_107112</name>
</gene>
<dbReference type="GO" id="GO:0005524">
    <property type="term" value="F:ATP binding"/>
    <property type="evidence" value="ECO:0007669"/>
    <property type="project" value="UniProtKB-KW"/>
</dbReference>
<name>A0A2T0T1L0_9PSEU</name>
<protein>
    <submittedName>
        <fullName evidence="5">ABC-2 type transport system ATP-binding protein</fullName>
    </submittedName>
</protein>
<comment type="caution">
    <text evidence="5">The sequence shown here is derived from an EMBL/GenBank/DDBJ whole genome shotgun (WGS) entry which is preliminary data.</text>
</comment>
<organism evidence="5 6">
    <name type="scientific">Umezawaea tangerina</name>
    <dbReference type="NCBI Taxonomy" id="84725"/>
    <lineage>
        <taxon>Bacteria</taxon>
        <taxon>Bacillati</taxon>
        <taxon>Actinomycetota</taxon>
        <taxon>Actinomycetes</taxon>
        <taxon>Pseudonocardiales</taxon>
        <taxon>Pseudonocardiaceae</taxon>
        <taxon>Umezawaea</taxon>
    </lineage>
</organism>
<dbReference type="Pfam" id="PF00005">
    <property type="entry name" value="ABC_tran"/>
    <property type="match status" value="1"/>
</dbReference>
<dbReference type="InterPro" id="IPR017871">
    <property type="entry name" value="ABC_transporter-like_CS"/>
</dbReference>
<dbReference type="InterPro" id="IPR027417">
    <property type="entry name" value="P-loop_NTPase"/>
</dbReference>
<dbReference type="RefSeq" id="WP_106189473.1">
    <property type="nucleotide sequence ID" value="NZ_PVTF01000007.1"/>
</dbReference>
<dbReference type="GO" id="GO:0016887">
    <property type="term" value="F:ATP hydrolysis activity"/>
    <property type="evidence" value="ECO:0007669"/>
    <property type="project" value="InterPro"/>
</dbReference>
<dbReference type="EMBL" id="PVTF01000007">
    <property type="protein sequence ID" value="PRY39529.1"/>
    <property type="molecule type" value="Genomic_DNA"/>
</dbReference>
<dbReference type="Proteomes" id="UP000239494">
    <property type="component" value="Unassembled WGS sequence"/>
</dbReference>
<keyword evidence="6" id="KW-1185">Reference proteome</keyword>
<proteinExistence type="predicted"/>
<keyword evidence="1" id="KW-0813">Transport</keyword>
<dbReference type="CDD" id="cd03230">
    <property type="entry name" value="ABC_DR_subfamily_A"/>
    <property type="match status" value="1"/>
</dbReference>
<keyword evidence="2" id="KW-0547">Nucleotide-binding</keyword>
<evidence type="ECO:0000256" key="2">
    <source>
        <dbReference type="ARBA" id="ARBA00022741"/>
    </source>
</evidence>
<dbReference type="Gene3D" id="3.40.50.300">
    <property type="entry name" value="P-loop containing nucleotide triphosphate hydrolases"/>
    <property type="match status" value="1"/>
</dbReference>
<keyword evidence="3 5" id="KW-0067">ATP-binding</keyword>
<evidence type="ECO:0000313" key="6">
    <source>
        <dbReference type="Proteomes" id="UP000239494"/>
    </source>
</evidence>
<dbReference type="InterPro" id="IPR003593">
    <property type="entry name" value="AAA+_ATPase"/>
</dbReference>
<dbReference type="InterPro" id="IPR003439">
    <property type="entry name" value="ABC_transporter-like_ATP-bd"/>
</dbReference>